<reference evidence="1 2" key="1">
    <citation type="journal article" date="2020" name="Cell">
        <title>Large-Scale Comparative Analyses of Tick Genomes Elucidate Their Genetic Diversity and Vector Capacities.</title>
        <authorList>
            <consortium name="Tick Genome and Microbiome Consortium (TIGMIC)"/>
            <person name="Jia N."/>
            <person name="Wang J."/>
            <person name="Shi W."/>
            <person name="Du L."/>
            <person name="Sun Y."/>
            <person name="Zhan W."/>
            <person name="Jiang J.F."/>
            <person name="Wang Q."/>
            <person name="Zhang B."/>
            <person name="Ji P."/>
            <person name="Bell-Sakyi L."/>
            <person name="Cui X.M."/>
            <person name="Yuan T.T."/>
            <person name="Jiang B.G."/>
            <person name="Yang W.F."/>
            <person name="Lam T.T."/>
            <person name="Chang Q.C."/>
            <person name="Ding S.J."/>
            <person name="Wang X.J."/>
            <person name="Zhu J.G."/>
            <person name="Ruan X.D."/>
            <person name="Zhao L."/>
            <person name="Wei J.T."/>
            <person name="Ye R.Z."/>
            <person name="Que T.C."/>
            <person name="Du C.H."/>
            <person name="Zhou Y.H."/>
            <person name="Cheng J.X."/>
            <person name="Dai P.F."/>
            <person name="Guo W.B."/>
            <person name="Han X.H."/>
            <person name="Huang E.J."/>
            <person name="Li L.F."/>
            <person name="Wei W."/>
            <person name="Gao Y.C."/>
            <person name="Liu J.Z."/>
            <person name="Shao H.Z."/>
            <person name="Wang X."/>
            <person name="Wang C.C."/>
            <person name="Yang T.C."/>
            <person name="Huo Q.B."/>
            <person name="Li W."/>
            <person name="Chen H.Y."/>
            <person name="Chen S.E."/>
            <person name="Zhou L.G."/>
            <person name="Ni X.B."/>
            <person name="Tian J.H."/>
            <person name="Sheng Y."/>
            <person name="Liu T."/>
            <person name="Pan Y.S."/>
            <person name="Xia L.Y."/>
            <person name="Li J."/>
            <person name="Zhao F."/>
            <person name="Cao W.C."/>
        </authorList>
    </citation>
    <scope>NUCLEOTIDE SEQUENCE [LARGE SCALE GENOMIC DNA]</scope>
    <source>
        <strain evidence="1">Iper-2018</strain>
    </source>
</reference>
<comment type="caution">
    <text evidence="1">The sequence shown here is derived from an EMBL/GenBank/DDBJ whole genome shotgun (WGS) entry which is preliminary data.</text>
</comment>
<evidence type="ECO:0000313" key="2">
    <source>
        <dbReference type="Proteomes" id="UP000805193"/>
    </source>
</evidence>
<name>A0AC60PWP1_IXOPE</name>
<protein>
    <submittedName>
        <fullName evidence="1">Uncharacterized protein</fullName>
    </submittedName>
</protein>
<evidence type="ECO:0000313" key="1">
    <source>
        <dbReference type="EMBL" id="KAG0424926.1"/>
    </source>
</evidence>
<keyword evidence="2" id="KW-1185">Reference proteome</keyword>
<proteinExistence type="predicted"/>
<organism evidence="1 2">
    <name type="scientific">Ixodes persulcatus</name>
    <name type="common">Taiga tick</name>
    <dbReference type="NCBI Taxonomy" id="34615"/>
    <lineage>
        <taxon>Eukaryota</taxon>
        <taxon>Metazoa</taxon>
        <taxon>Ecdysozoa</taxon>
        <taxon>Arthropoda</taxon>
        <taxon>Chelicerata</taxon>
        <taxon>Arachnida</taxon>
        <taxon>Acari</taxon>
        <taxon>Parasitiformes</taxon>
        <taxon>Ixodida</taxon>
        <taxon>Ixodoidea</taxon>
        <taxon>Ixodidae</taxon>
        <taxon>Ixodinae</taxon>
        <taxon>Ixodes</taxon>
    </lineage>
</organism>
<dbReference type="Proteomes" id="UP000805193">
    <property type="component" value="Unassembled WGS sequence"/>
</dbReference>
<dbReference type="EMBL" id="JABSTQ010009917">
    <property type="protein sequence ID" value="KAG0424926.1"/>
    <property type="molecule type" value="Genomic_DNA"/>
</dbReference>
<gene>
    <name evidence="1" type="ORF">HPB47_027880</name>
</gene>
<accession>A0AC60PWP1</accession>
<sequence length="91" mass="9840">GSAISGDAGQGGAAQASPSAARLLLGDCARDEVDEAALRRLLHHVRPPVSRTRDHRDELCREILKLKLKSDILEMRDLESKGTEFSTVGMS</sequence>
<feature type="non-terminal residue" evidence="1">
    <location>
        <position position="1"/>
    </location>
</feature>